<feature type="binding site" description="axial binding residue" evidence="8">
    <location>
        <position position="472"/>
    </location>
    <ligand>
        <name>heme</name>
        <dbReference type="ChEBI" id="CHEBI:30413"/>
    </ligand>
    <ligandPart>
        <name>Fe</name>
        <dbReference type="ChEBI" id="CHEBI:18248"/>
    </ligandPart>
</feature>
<dbReference type="InterPro" id="IPR001128">
    <property type="entry name" value="Cyt_P450"/>
</dbReference>
<dbReference type="GO" id="GO:0020037">
    <property type="term" value="F:heme binding"/>
    <property type="evidence" value="ECO:0007669"/>
    <property type="project" value="InterPro"/>
</dbReference>
<evidence type="ECO:0000256" key="1">
    <source>
        <dbReference type="ARBA" id="ARBA00001971"/>
    </source>
</evidence>
<evidence type="ECO:0000313" key="11">
    <source>
        <dbReference type="Proteomes" id="UP000326939"/>
    </source>
</evidence>
<keyword evidence="4 8" id="KW-0479">Metal-binding</keyword>
<evidence type="ECO:0000256" key="3">
    <source>
        <dbReference type="ARBA" id="ARBA00022617"/>
    </source>
</evidence>
<comment type="caution">
    <text evidence="10">The sequence shown here is derived from an EMBL/GenBank/DDBJ whole genome shotgun (WGS) entry which is preliminary data.</text>
</comment>
<dbReference type="PANTHER" id="PTHR47955:SF8">
    <property type="entry name" value="CYTOCHROME P450 71D11-LIKE"/>
    <property type="match status" value="1"/>
</dbReference>
<dbReference type="Gene3D" id="1.10.630.10">
    <property type="entry name" value="Cytochrome P450"/>
    <property type="match status" value="1"/>
</dbReference>
<proteinExistence type="inferred from homology"/>
<evidence type="ECO:0000256" key="2">
    <source>
        <dbReference type="ARBA" id="ARBA00010617"/>
    </source>
</evidence>
<dbReference type="PRINTS" id="PR00385">
    <property type="entry name" value="P450"/>
</dbReference>
<evidence type="ECO:0000256" key="5">
    <source>
        <dbReference type="ARBA" id="ARBA00023002"/>
    </source>
</evidence>
<dbReference type="GO" id="GO:0005506">
    <property type="term" value="F:iron ion binding"/>
    <property type="evidence" value="ECO:0007669"/>
    <property type="project" value="InterPro"/>
</dbReference>
<reference evidence="11" key="1">
    <citation type="journal article" date="2019" name="Gigascience">
        <title>De novo genome assembly of the endangered Acer yangbiense, a plant species with extremely small populations endemic to Yunnan Province, China.</title>
        <authorList>
            <person name="Yang J."/>
            <person name="Wariss H.M."/>
            <person name="Tao L."/>
            <person name="Zhang R."/>
            <person name="Yun Q."/>
            <person name="Hollingsworth P."/>
            <person name="Dao Z."/>
            <person name="Luo G."/>
            <person name="Guo H."/>
            <person name="Ma Y."/>
            <person name="Sun W."/>
        </authorList>
    </citation>
    <scope>NUCLEOTIDE SEQUENCE [LARGE SCALE GENOMIC DNA]</scope>
    <source>
        <strain evidence="11">cv. br00</strain>
    </source>
</reference>
<keyword evidence="7 9" id="KW-0503">Monooxygenase</keyword>
<dbReference type="PANTHER" id="PTHR47955">
    <property type="entry name" value="CYTOCHROME P450 FAMILY 71 PROTEIN"/>
    <property type="match status" value="1"/>
</dbReference>
<evidence type="ECO:0000256" key="4">
    <source>
        <dbReference type="ARBA" id="ARBA00022723"/>
    </source>
</evidence>
<protein>
    <recommendedName>
        <fullName evidence="12">Cytochrome P450</fullName>
    </recommendedName>
</protein>
<dbReference type="InterPro" id="IPR002401">
    <property type="entry name" value="Cyt_P450_E_grp-I"/>
</dbReference>
<accession>A0A5N5LZ28</accession>
<sequence length="537" mass="60535">MTKVLEINDTLATLPSFTGSSVSAINPSIFLDMEFPILLASLLFIYVALRLWRKSKGSDHSTPTLPPGPWKLPLIGNMHQLAGSLPHHRLRDLAKKYGPVMQLQIGQVSTVVVSSGEAAKEVMKTHEINFVERPCLLVASIMFYDRKNIGFAPYGDYWRQMRKVCTLELFSAKRVRSFRSVREEEVSSFIRNIHAKAGSPINLSKMMLDLSNGVIARTSIGKKSKNQEGFLPIIQDVAEALAGLNIVDLFPSAKFLYKISKLRSRLERSHQEADEMLENIINERRASKEGRKTDQDNEVEVLLDVLLNLQNQGSLEFPLTTDSIKAIIVEMFGAGSETTSTLLEWSMSEMLKNPRVMKKAQEEVRQVFRDSENVDEASLQNLKFLKLIIKETLRLHPPISLIPRECSKTCEIDGHVIQAKSKVIINAWAIGRDSNSWTEAEKFYPERFQDSSIDYKGTNFEFIPFGAGKRMCPGMLFGIGNAELLLARLLYHFDWKLPNGEALEDLDMNEAFGGTVTKRHHLNLIPIPHAPCPLPVE</sequence>
<dbReference type="Proteomes" id="UP000326939">
    <property type="component" value="Chromosome 7"/>
</dbReference>
<dbReference type="PROSITE" id="PS00086">
    <property type="entry name" value="CYTOCHROME_P450"/>
    <property type="match status" value="1"/>
</dbReference>
<keyword evidence="5 9" id="KW-0560">Oxidoreductase</keyword>
<comment type="similarity">
    <text evidence="2 9">Belongs to the cytochrome P450 family.</text>
</comment>
<dbReference type="InterPro" id="IPR036396">
    <property type="entry name" value="Cyt_P450_sf"/>
</dbReference>
<comment type="cofactor">
    <cofactor evidence="1 8">
        <name>heme</name>
        <dbReference type="ChEBI" id="CHEBI:30413"/>
    </cofactor>
</comment>
<keyword evidence="6 8" id="KW-0408">Iron</keyword>
<dbReference type="InterPro" id="IPR017972">
    <property type="entry name" value="Cyt_P450_CS"/>
</dbReference>
<name>A0A5N5LZ28_9ROSI</name>
<evidence type="ECO:0000256" key="9">
    <source>
        <dbReference type="RuleBase" id="RU000461"/>
    </source>
</evidence>
<keyword evidence="11" id="KW-1185">Reference proteome</keyword>
<dbReference type="GO" id="GO:0016705">
    <property type="term" value="F:oxidoreductase activity, acting on paired donors, with incorporation or reduction of molecular oxygen"/>
    <property type="evidence" value="ECO:0007669"/>
    <property type="project" value="InterPro"/>
</dbReference>
<keyword evidence="3 8" id="KW-0349">Heme</keyword>
<evidence type="ECO:0000313" key="10">
    <source>
        <dbReference type="EMBL" id="KAB5548039.1"/>
    </source>
</evidence>
<dbReference type="FunFam" id="1.10.630.10:FF:000008">
    <property type="entry name" value="Cytochrome P450 71D8"/>
    <property type="match status" value="1"/>
</dbReference>
<evidence type="ECO:0008006" key="12">
    <source>
        <dbReference type="Google" id="ProtNLM"/>
    </source>
</evidence>
<dbReference type="GO" id="GO:0004497">
    <property type="term" value="F:monooxygenase activity"/>
    <property type="evidence" value="ECO:0007669"/>
    <property type="project" value="UniProtKB-KW"/>
</dbReference>
<dbReference type="AlphaFoldDB" id="A0A5N5LZ28"/>
<evidence type="ECO:0000256" key="7">
    <source>
        <dbReference type="ARBA" id="ARBA00023033"/>
    </source>
</evidence>
<gene>
    <name evidence="10" type="ORF">DKX38_011445</name>
</gene>
<dbReference type="Pfam" id="PF00067">
    <property type="entry name" value="p450"/>
    <property type="match status" value="1"/>
</dbReference>
<dbReference type="CDD" id="cd11072">
    <property type="entry name" value="CYP71-like"/>
    <property type="match status" value="1"/>
</dbReference>
<dbReference type="EMBL" id="VDCV01000007">
    <property type="protein sequence ID" value="KAB5548039.1"/>
    <property type="molecule type" value="Genomic_DNA"/>
</dbReference>
<evidence type="ECO:0000256" key="8">
    <source>
        <dbReference type="PIRSR" id="PIRSR602401-1"/>
    </source>
</evidence>
<dbReference type="SUPFAM" id="SSF48264">
    <property type="entry name" value="Cytochrome P450"/>
    <property type="match status" value="1"/>
</dbReference>
<dbReference type="PRINTS" id="PR00463">
    <property type="entry name" value="EP450I"/>
</dbReference>
<organism evidence="10 11">
    <name type="scientific">Salix brachista</name>
    <dbReference type="NCBI Taxonomy" id="2182728"/>
    <lineage>
        <taxon>Eukaryota</taxon>
        <taxon>Viridiplantae</taxon>
        <taxon>Streptophyta</taxon>
        <taxon>Embryophyta</taxon>
        <taxon>Tracheophyta</taxon>
        <taxon>Spermatophyta</taxon>
        <taxon>Magnoliopsida</taxon>
        <taxon>eudicotyledons</taxon>
        <taxon>Gunneridae</taxon>
        <taxon>Pentapetalae</taxon>
        <taxon>rosids</taxon>
        <taxon>fabids</taxon>
        <taxon>Malpighiales</taxon>
        <taxon>Salicaceae</taxon>
        <taxon>Saliceae</taxon>
        <taxon>Salix</taxon>
    </lineage>
</organism>
<evidence type="ECO:0000256" key="6">
    <source>
        <dbReference type="ARBA" id="ARBA00023004"/>
    </source>
</evidence>